<keyword evidence="2" id="KW-1185">Reference proteome</keyword>
<proteinExistence type="predicted"/>
<dbReference type="Proteomes" id="UP000245974">
    <property type="component" value="Unassembled WGS sequence"/>
</dbReference>
<dbReference type="InParanoid" id="A0A2U3MYT1"/>
<dbReference type="AlphaFoldDB" id="A0A2U3MYT1"/>
<name>A0A2U3MYT1_9GAMM</name>
<organism evidence="1 2">
    <name type="scientific">Acinetobacter stercoris</name>
    <dbReference type="NCBI Taxonomy" id="2126983"/>
    <lineage>
        <taxon>Bacteria</taxon>
        <taxon>Pseudomonadati</taxon>
        <taxon>Pseudomonadota</taxon>
        <taxon>Gammaproteobacteria</taxon>
        <taxon>Moraxellales</taxon>
        <taxon>Moraxellaceae</taxon>
        <taxon>Acinetobacter</taxon>
    </lineage>
</organism>
<gene>
    <name evidence="1" type="ORF">KPC_1691</name>
</gene>
<sequence>MQCISNGSAKFWFSDTVPFSKFHHVLPKLILEYGLDLTESERKKKSDYGEPVWSLVINYDPAKNEVFQFWLFTTGYREARRSKLTLKEILAKNSSMVQKQKLNSLLTTKKEKLLRYGDYVLGQYIEFSDLKPQFSRVYYHPERFGVIFNVHAKRVKTIDSNQDLVYRVFKPFDASDVRRFSSIQRIFGFAFLENEHTRWNQASVSAFLLQRFGIKFNDDVSYNERLKELTRALRGVRKKHLEFFQRYSQKKIRFTWYLSQEFMQSATRELNKKIDLISTEQADRLKEATFRLSSKGNFHGTRHQIGTLQAKMRSILNARNPEQKKLNQMYFPKNLHYVRFTAKKAWSMKEFEVACRNADQIYLNKRNKQKPKDQRLRRDRKKC</sequence>
<reference evidence="2" key="1">
    <citation type="submission" date="2018-03" db="EMBL/GenBank/DDBJ databases">
        <authorList>
            <person name="Blom J."/>
        </authorList>
    </citation>
    <scope>NUCLEOTIDE SEQUENCE [LARGE SCALE GENOMIC DNA]</scope>
    <source>
        <strain evidence="2">KPC-SM-21</strain>
    </source>
</reference>
<dbReference type="RefSeq" id="WP_121973993.1">
    <property type="nucleotide sequence ID" value="NZ_OOGT01000064.1"/>
</dbReference>
<evidence type="ECO:0000313" key="1">
    <source>
        <dbReference type="EMBL" id="SPL70513.1"/>
    </source>
</evidence>
<evidence type="ECO:0000313" key="2">
    <source>
        <dbReference type="Proteomes" id="UP000245974"/>
    </source>
</evidence>
<accession>A0A2U3MYT1</accession>
<dbReference type="OrthoDB" id="6686344at2"/>
<protein>
    <submittedName>
        <fullName evidence="1">Uncharacterized protein</fullName>
    </submittedName>
</protein>
<dbReference type="EMBL" id="OOGT01000064">
    <property type="protein sequence ID" value="SPL70513.1"/>
    <property type="molecule type" value="Genomic_DNA"/>
</dbReference>